<keyword evidence="2" id="KW-1185">Reference proteome</keyword>
<comment type="caution">
    <text evidence="1">The sequence shown here is derived from an EMBL/GenBank/DDBJ whole genome shotgun (WGS) entry which is preliminary data.</text>
</comment>
<accession>A0A077LSK9</accession>
<evidence type="ECO:0000313" key="1">
    <source>
        <dbReference type="EMBL" id="CCH75913.1"/>
    </source>
</evidence>
<organism evidence="1 2">
    <name type="scientific">Nostocoides japonicum T1-X7</name>
    <dbReference type="NCBI Taxonomy" id="1194083"/>
    <lineage>
        <taxon>Bacteria</taxon>
        <taxon>Bacillati</taxon>
        <taxon>Actinomycetota</taxon>
        <taxon>Actinomycetes</taxon>
        <taxon>Micrococcales</taxon>
        <taxon>Intrasporangiaceae</taxon>
        <taxon>Nostocoides</taxon>
    </lineage>
</organism>
<dbReference type="Proteomes" id="UP000035721">
    <property type="component" value="Unassembled WGS sequence"/>
</dbReference>
<dbReference type="EMBL" id="CAJB01000001">
    <property type="protein sequence ID" value="CCH75913.1"/>
    <property type="molecule type" value="Genomic_DNA"/>
</dbReference>
<sequence length="88" mass="8985">MPGSSTPGRVPDLATLDTATLGALARDAMSELASRGDESAFAELLTMSGHAGVALGEAARGLAARGSWSQVADLTGTTRQAAWARWRG</sequence>
<dbReference type="STRING" id="1194083.BN12_10060"/>
<proteinExistence type="predicted"/>
<name>A0A077LSK9_9MICO</name>
<dbReference type="AlphaFoldDB" id="A0A077LSK9"/>
<evidence type="ECO:0000313" key="2">
    <source>
        <dbReference type="Proteomes" id="UP000035721"/>
    </source>
</evidence>
<reference evidence="1 2" key="1">
    <citation type="journal article" date="2013" name="ISME J.">
        <title>A metabolic model for members of the genus Tetrasphaera involved in enhanced biological phosphorus removal.</title>
        <authorList>
            <person name="Kristiansen R."/>
            <person name="Nguyen H.T.T."/>
            <person name="Saunders A.M."/>
            <person name="Nielsen J.L."/>
            <person name="Wimmer R."/>
            <person name="Le V.Q."/>
            <person name="McIlroy S.J."/>
            <person name="Petrovski S."/>
            <person name="Seviour R.J."/>
            <person name="Calteau A."/>
            <person name="Nielsen K.L."/>
            <person name="Nielsen P.H."/>
        </authorList>
    </citation>
    <scope>NUCLEOTIDE SEQUENCE [LARGE SCALE GENOMIC DNA]</scope>
    <source>
        <strain evidence="1 2">T1-X7</strain>
    </source>
</reference>
<dbReference type="RefSeq" id="WP_235432253.1">
    <property type="nucleotide sequence ID" value="NZ_HF570958.1"/>
</dbReference>
<gene>
    <name evidence="1" type="ORF">BN12_10060</name>
</gene>
<protein>
    <submittedName>
        <fullName evidence="1">Uncharacterized protein</fullName>
    </submittedName>
</protein>